<dbReference type="InterPro" id="IPR036188">
    <property type="entry name" value="FAD/NAD-bd_sf"/>
</dbReference>
<dbReference type="InterPro" id="IPR002938">
    <property type="entry name" value="FAD-bd"/>
</dbReference>
<dbReference type="GO" id="GO:0071949">
    <property type="term" value="F:FAD binding"/>
    <property type="evidence" value="ECO:0007669"/>
    <property type="project" value="InterPro"/>
</dbReference>
<sequence>MRTDVVIIGGGPTGIFAYELLRRSGVDVVLVGSFTDASIMPVESPCGPITLVPVFPTLPAPTYPPSTPTRQALQVRRSGSPAWIRAEPVADSSLVEMLLPDIDAAAMAVKQFGERALFDPLDQVQEKVRRAYRGRPTRRAGYIDGLSPYLAPMLEILAQRGGGVTAVRTWNPHDRLLELSGTTARLEYNKLVYASDPERLSEAIGTRVAIPRRAPAHFTTLATDARLVRNELVYDLSRDSPVFRAFVASEHVVVVQESLAYRGDAAAAPLQIADALGDLLGARLVRFGERLTYHSAYPIESMDAASKTALDDACGELGILRFGRNAAGRYVDLHELEWGELRAWALS</sequence>
<reference evidence="2 3" key="1">
    <citation type="submission" date="2018-09" db="EMBL/GenBank/DDBJ databases">
        <title>Genome sequencing of Nocardioides immobilis CCTCC AB 2017083 for comparison to Nocardioides silvaticus.</title>
        <authorList>
            <person name="Li C."/>
            <person name="Wang G."/>
        </authorList>
    </citation>
    <scope>NUCLEOTIDE SEQUENCE [LARGE SCALE GENOMIC DNA]</scope>
    <source>
        <strain evidence="2 3">CCTCC AB 2017083</strain>
    </source>
</reference>
<name>A0A417XYJ8_9ACTN</name>
<dbReference type="SUPFAM" id="SSF51905">
    <property type="entry name" value="FAD/NAD(P)-binding domain"/>
    <property type="match status" value="1"/>
</dbReference>
<evidence type="ECO:0000313" key="2">
    <source>
        <dbReference type="EMBL" id="RHW25441.1"/>
    </source>
</evidence>
<dbReference type="Proteomes" id="UP000283644">
    <property type="component" value="Unassembled WGS sequence"/>
</dbReference>
<dbReference type="RefSeq" id="WP_118926956.1">
    <property type="nucleotide sequence ID" value="NZ_QXGH01000024.1"/>
</dbReference>
<dbReference type="AlphaFoldDB" id="A0A417XYJ8"/>
<keyword evidence="3" id="KW-1185">Reference proteome</keyword>
<evidence type="ECO:0000313" key="3">
    <source>
        <dbReference type="Proteomes" id="UP000283644"/>
    </source>
</evidence>
<proteinExistence type="predicted"/>
<dbReference type="Pfam" id="PF01494">
    <property type="entry name" value="FAD_binding_3"/>
    <property type="match status" value="1"/>
</dbReference>
<accession>A0A417XYJ8</accession>
<feature type="domain" description="FAD-binding" evidence="1">
    <location>
        <begin position="2"/>
        <end position="38"/>
    </location>
</feature>
<protein>
    <recommendedName>
        <fullName evidence="1">FAD-binding domain-containing protein</fullName>
    </recommendedName>
</protein>
<dbReference type="EMBL" id="QXGH01000024">
    <property type="protein sequence ID" value="RHW25441.1"/>
    <property type="molecule type" value="Genomic_DNA"/>
</dbReference>
<evidence type="ECO:0000259" key="1">
    <source>
        <dbReference type="Pfam" id="PF01494"/>
    </source>
</evidence>
<dbReference type="OrthoDB" id="9791689at2"/>
<comment type="caution">
    <text evidence="2">The sequence shown here is derived from an EMBL/GenBank/DDBJ whole genome shotgun (WGS) entry which is preliminary data.</text>
</comment>
<dbReference type="Gene3D" id="3.50.50.60">
    <property type="entry name" value="FAD/NAD(P)-binding domain"/>
    <property type="match status" value="1"/>
</dbReference>
<gene>
    <name evidence="2" type="ORF">D0Z08_19640</name>
</gene>
<organism evidence="2 3">
    <name type="scientific">Nocardioides immobilis</name>
    <dbReference type="NCBI Taxonomy" id="2049295"/>
    <lineage>
        <taxon>Bacteria</taxon>
        <taxon>Bacillati</taxon>
        <taxon>Actinomycetota</taxon>
        <taxon>Actinomycetes</taxon>
        <taxon>Propionibacteriales</taxon>
        <taxon>Nocardioidaceae</taxon>
        <taxon>Nocardioides</taxon>
    </lineage>
</organism>